<dbReference type="Proteomes" id="UP000093000">
    <property type="component" value="Unassembled WGS sequence"/>
</dbReference>
<reference evidence="17 18" key="1">
    <citation type="submission" date="2016-03" db="EMBL/GenBank/DDBJ databases">
        <title>Choanephora cucurbitarum.</title>
        <authorList>
            <person name="Min B."/>
            <person name="Park H."/>
            <person name="Park J.-H."/>
            <person name="Shin H.-D."/>
            <person name="Choi I.-G."/>
        </authorList>
    </citation>
    <scope>NUCLEOTIDE SEQUENCE [LARGE SCALE GENOMIC DNA]</scope>
    <source>
        <strain evidence="17 18">KUS-F28377</strain>
    </source>
</reference>
<dbReference type="Pfam" id="PF02815">
    <property type="entry name" value="MIR"/>
    <property type="match status" value="1"/>
</dbReference>
<gene>
    <name evidence="17" type="primary">PMT4_0</name>
    <name evidence="17" type="ORF">A0J61_02641</name>
</gene>
<dbReference type="InterPro" id="IPR016093">
    <property type="entry name" value="MIR_motif"/>
</dbReference>
<evidence type="ECO:0000259" key="16">
    <source>
        <dbReference type="PROSITE" id="PS50919"/>
    </source>
</evidence>
<evidence type="ECO:0000256" key="13">
    <source>
        <dbReference type="ARBA" id="ARBA00045102"/>
    </source>
</evidence>
<evidence type="ECO:0000256" key="1">
    <source>
        <dbReference type="ARBA" id="ARBA00004477"/>
    </source>
</evidence>
<dbReference type="GO" id="GO:0005789">
    <property type="term" value="C:endoplasmic reticulum membrane"/>
    <property type="evidence" value="ECO:0007669"/>
    <property type="project" value="UniProtKB-SubCell"/>
</dbReference>
<keyword evidence="5 14" id="KW-0328">Glycosyltransferase</keyword>
<organism evidence="17 18">
    <name type="scientific">Choanephora cucurbitarum</name>
    <dbReference type="NCBI Taxonomy" id="101091"/>
    <lineage>
        <taxon>Eukaryota</taxon>
        <taxon>Fungi</taxon>
        <taxon>Fungi incertae sedis</taxon>
        <taxon>Mucoromycota</taxon>
        <taxon>Mucoromycotina</taxon>
        <taxon>Mucoromycetes</taxon>
        <taxon>Mucorales</taxon>
        <taxon>Mucorineae</taxon>
        <taxon>Choanephoraceae</taxon>
        <taxon>Choanephoroideae</taxon>
        <taxon>Choanephora</taxon>
    </lineage>
</organism>
<feature type="transmembrane region" description="Helical" evidence="14">
    <location>
        <begin position="690"/>
        <end position="710"/>
    </location>
</feature>
<evidence type="ECO:0000256" key="6">
    <source>
        <dbReference type="ARBA" id="ARBA00022679"/>
    </source>
</evidence>
<evidence type="ECO:0000256" key="15">
    <source>
        <dbReference type="SAM" id="MobiDB-lite"/>
    </source>
</evidence>
<keyword evidence="6 14" id="KW-0808">Transferase</keyword>
<keyword evidence="18" id="KW-1185">Reference proteome</keyword>
<feature type="transmembrane region" description="Helical" evidence="14">
    <location>
        <begin position="645"/>
        <end position="669"/>
    </location>
</feature>
<comment type="catalytic activity">
    <reaction evidence="12 14">
        <text>a di-trans,poly-cis-dolichyl beta-D-mannosyl phosphate + L-threonyl-[protein] = 3-O-(alpha-D-mannosyl)-L-threonyl-[protein] + a di-trans,poly-cis-dolichyl phosphate + H(+)</text>
        <dbReference type="Rhea" id="RHEA:53396"/>
        <dbReference type="Rhea" id="RHEA-COMP:11060"/>
        <dbReference type="Rhea" id="RHEA-COMP:13547"/>
        <dbReference type="Rhea" id="RHEA-COMP:19498"/>
        <dbReference type="Rhea" id="RHEA-COMP:19501"/>
        <dbReference type="ChEBI" id="CHEBI:15378"/>
        <dbReference type="ChEBI" id="CHEBI:30013"/>
        <dbReference type="ChEBI" id="CHEBI:57683"/>
        <dbReference type="ChEBI" id="CHEBI:58211"/>
        <dbReference type="ChEBI" id="CHEBI:137323"/>
        <dbReference type="EC" id="2.4.1.109"/>
    </reaction>
</comment>
<comment type="subcellular location">
    <subcellularLocation>
        <location evidence="1 14">Endoplasmic reticulum membrane</location>
        <topology evidence="1 14">Multi-pass membrane protein</topology>
    </subcellularLocation>
</comment>
<feature type="transmembrane region" description="Helical" evidence="14">
    <location>
        <begin position="143"/>
        <end position="163"/>
    </location>
</feature>
<feature type="domain" description="MIR" evidence="16">
    <location>
        <begin position="442"/>
        <end position="498"/>
    </location>
</feature>
<evidence type="ECO:0000256" key="14">
    <source>
        <dbReference type="RuleBase" id="RU367007"/>
    </source>
</evidence>
<proteinExistence type="inferred from homology"/>
<dbReference type="InterPro" id="IPR036300">
    <property type="entry name" value="MIR_dom_sf"/>
</dbReference>
<protein>
    <recommendedName>
        <fullName evidence="4 14">Dolichyl-phosphate-mannose--protein mannosyltransferase</fullName>
        <ecNumber evidence="4 14">2.4.1.109</ecNumber>
    </recommendedName>
</protein>
<dbReference type="EC" id="2.4.1.109" evidence="4 14"/>
<comment type="function">
    <text evidence="14">Transfers mannose from Dol-P-mannose to Ser or Thr residues on proteins.</text>
</comment>
<evidence type="ECO:0000313" key="17">
    <source>
        <dbReference type="EMBL" id="OBZ89302.1"/>
    </source>
</evidence>
<evidence type="ECO:0000256" key="3">
    <source>
        <dbReference type="ARBA" id="ARBA00007222"/>
    </source>
</evidence>
<evidence type="ECO:0000256" key="12">
    <source>
        <dbReference type="ARBA" id="ARBA00045085"/>
    </source>
</evidence>
<sequence length="740" mass="85090">MGTLSTHLSSNELRHRTTKPIAAKETKDKTTPHFEEDIDTIKKNTHHNNHWHEHTHQLASTLVVIMSFFTTFYKIWYPAQVVFDEVHFGKFAGYYLQRTFFFDVHPPLAKLMYAAVGYLVGFDGVYQFTTIGESYADNQVPYIALRALPAALNVLSVALVYRILKSSGASILTCFLVSTLYCLDNAFIGQNRLILLDSMLIFFMLTTIYSYVEFRRHRHLVKMVGLFTVAAIGVAVVIDLWDLLDYKKHGLSNRQFIHHFFARFASLIVIPCVVYMFWFYVHFEILKFSGPGDVYMSAAFQETLHNNPLRLQSLEIMYNQVIRLQHRETSAFLHSHSLPYPGQYEDGRYSSQGIQVTGNPKPDANSYWRIKPTKELDPTSTTHYVRHNDIIQLEHVASQLNLMTHNVAAPLTPTHQEFTVVNHEKHYNDTLFRLELDDAVHSDIWSTMTKSVRLIHVNTGAALWCNSKHLPAWGASHFEVNGNRLASQPKNYWMATEIFGLNATEINLEKNKQVRSMSFLVKFIDLQMRMIVHNNRLVGSHPYQSTPISWPLMTRGISYWTDSATRGQIYLTGNIAGWWVGFTCLGLFALGYLGHQMIEKRRDCLVIHPTVKTRLTRTGGFFFLLWALHYLPFYLMGRSLFLHHYLPAMACNYLLLGSVFEYLFVNGVNSPASYQPNEKKLSVNQARLKIKSFLAASVLLGMQFMVYLFLSPLTYGDSGLPVEEIARRKVLEGWDIQFVK</sequence>
<feature type="transmembrane region" description="Helical" evidence="14">
    <location>
        <begin position="256"/>
        <end position="281"/>
    </location>
</feature>
<feature type="domain" description="MIR" evidence="16">
    <location>
        <begin position="382"/>
        <end position="437"/>
    </location>
</feature>
<evidence type="ECO:0000256" key="9">
    <source>
        <dbReference type="ARBA" id="ARBA00022824"/>
    </source>
</evidence>
<evidence type="ECO:0000256" key="8">
    <source>
        <dbReference type="ARBA" id="ARBA00022737"/>
    </source>
</evidence>
<comment type="pathway">
    <text evidence="2 14">Protein modification; protein glycosylation.</text>
</comment>
<comment type="caution">
    <text evidence="17">The sequence shown here is derived from an EMBL/GenBank/DDBJ whole genome shotgun (WGS) entry which is preliminary data.</text>
</comment>
<feature type="compositionally biased region" description="Polar residues" evidence="15">
    <location>
        <begin position="1"/>
        <end position="11"/>
    </location>
</feature>
<dbReference type="FunCoup" id="A0A1C7NJH5">
    <property type="interactions" value="241"/>
</dbReference>
<feature type="transmembrane region" description="Helical" evidence="14">
    <location>
        <begin position="58"/>
        <end position="76"/>
    </location>
</feature>
<keyword evidence="9 14" id="KW-0256">Endoplasmic reticulum</keyword>
<dbReference type="SUPFAM" id="SSF82109">
    <property type="entry name" value="MIR domain"/>
    <property type="match status" value="1"/>
</dbReference>
<feature type="transmembrane region" description="Helical" evidence="14">
    <location>
        <begin position="169"/>
        <end position="187"/>
    </location>
</feature>
<feature type="region of interest" description="Disordered" evidence="15">
    <location>
        <begin position="1"/>
        <end position="31"/>
    </location>
</feature>
<dbReference type="EMBL" id="LUGH01000102">
    <property type="protein sequence ID" value="OBZ89302.1"/>
    <property type="molecule type" value="Genomic_DNA"/>
</dbReference>
<keyword evidence="11 14" id="KW-0472">Membrane</keyword>
<dbReference type="Pfam" id="PF16192">
    <property type="entry name" value="PMT_4TMC"/>
    <property type="match status" value="1"/>
</dbReference>
<dbReference type="PROSITE" id="PS50919">
    <property type="entry name" value="MIR"/>
    <property type="match status" value="3"/>
</dbReference>
<dbReference type="GO" id="GO:0004169">
    <property type="term" value="F:dolichyl-phosphate-mannose-protein mannosyltransferase activity"/>
    <property type="evidence" value="ECO:0007669"/>
    <property type="project" value="UniProtKB-UniRule"/>
</dbReference>
<evidence type="ECO:0000256" key="11">
    <source>
        <dbReference type="ARBA" id="ARBA00023136"/>
    </source>
</evidence>
<dbReference type="Gene3D" id="2.80.10.50">
    <property type="match status" value="1"/>
</dbReference>
<dbReference type="Pfam" id="PF02366">
    <property type="entry name" value="PMT"/>
    <property type="match status" value="2"/>
</dbReference>
<name>A0A1C7NJH5_9FUNG</name>
<feature type="domain" description="MIR" evidence="16">
    <location>
        <begin position="313"/>
        <end position="373"/>
    </location>
</feature>
<feature type="transmembrane region" description="Helical" evidence="14">
    <location>
        <begin position="194"/>
        <end position="212"/>
    </location>
</feature>
<evidence type="ECO:0000256" key="2">
    <source>
        <dbReference type="ARBA" id="ARBA00004922"/>
    </source>
</evidence>
<evidence type="ECO:0000256" key="4">
    <source>
        <dbReference type="ARBA" id="ARBA00012839"/>
    </source>
</evidence>
<keyword evidence="10 14" id="KW-1133">Transmembrane helix</keyword>
<feature type="transmembrane region" description="Helical" evidence="14">
    <location>
        <begin position="224"/>
        <end position="244"/>
    </location>
</feature>
<dbReference type="UniPathway" id="UPA00378"/>
<dbReference type="InterPro" id="IPR032421">
    <property type="entry name" value="PMT_4TMC"/>
</dbReference>
<comment type="similarity">
    <text evidence="3 14">Belongs to the glycosyltransferase 39 family.</text>
</comment>
<feature type="transmembrane region" description="Helical" evidence="14">
    <location>
        <begin position="576"/>
        <end position="594"/>
    </location>
</feature>
<feature type="transmembrane region" description="Helical" evidence="14">
    <location>
        <begin position="111"/>
        <end position="131"/>
    </location>
</feature>
<dbReference type="OrthoDB" id="292747at2759"/>
<comment type="catalytic activity">
    <reaction evidence="13 14">
        <text>a di-trans,poly-cis-dolichyl beta-D-mannosyl phosphate + L-seryl-[protein] = 3-O-(alpha-D-mannosyl)-L-seryl-[protein] + a di-trans,poly-cis-dolichyl phosphate + H(+)</text>
        <dbReference type="Rhea" id="RHEA:17377"/>
        <dbReference type="Rhea" id="RHEA-COMP:9863"/>
        <dbReference type="Rhea" id="RHEA-COMP:13546"/>
        <dbReference type="Rhea" id="RHEA-COMP:19498"/>
        <dbReference type="Rhea" id="RHEA-COMP:19501"/>
        <dbReference type="ChEBI" id="CHEBI:15378"/>
        <dbReference type="ChEBI" id="CHEBI:29999"/>
        <dbReference type="ChEBI" id="CHEBI:57683"/>
        <dbReference type="ChEBI" id="CHEBI:58211"/>
        <dbReference type="ChEBI" id="CHEBI:137321"/>
        <dbReference type="EC" id="2.4.1.109"/>
    </reaction>
</comment>
<keyword evidence="8" id="KW-0677">Repeat</keyword>
<feature type="transmembrane region" description="Helical" evidence="14">
    <location>
        <begin position="615"/>
        <end position="633"/>
    </location>
</feature>
<feature type="compositionally biased region" description="Basic and acidic residues" evidence="15">
    <location>
        <begin position="22"/>
        <end position="31"/>
    </location>
</feature>
<keyword evidence="7 14" id="KW-0812">Transmembrane</keyword>
<dbReference type="PANTHER" id="PTHR10050">
    <property type="entry name" value="DOLICHYL-PHOSPHATE-MANNOSE--PROTEIN MANNOSYLTRANSFERASE"/>
    <property type="match status" value="1"/>
</dbReference>
<dbReference type="SMART" id="SM00472">
    <property type="entry name" value="MIR"/>
    <property type="match status" value="3"/>
</dbReference>
<evidence type="ECO:0000256" key="5">
    <source>
        <dbReference type="ARBA" id="ARBA00022676"/>
    </source>
</evidence>
<accession>A0A1C7NJH5</accession>
<dbReference type="InParanoid" id="A0A1C7NJH5"/>
<dbReference type="PANTHER" id="PTHR10050:SF51">
    <property type="entry name" value="PROTEIN O-MANNOSYL-TRANSFERASE 1"/>
    <property type="match status" value="1"/>
</dbReference>
<evidence type="ECO:0000256" key="7">
    <source>
        <dbReference type="ARBA" id="ARBA00022692"/>
    </source>
</evidence>
<dbReference type="InterPro" id="IPR027005">
    <property type="entry name" value="PMT-like"/>
</dbReference>
<dbReference type="STRING" id="101091.A0A1C7NJH5"/>
<dbReference type="AlphaFoldDB" id="A0A1C7NJH5"/>
<evidence type="ECO:0000256" key="10">
    <source>
        <dbReference type="ARBA" id="ARBA00022989"/>
    </source>
</evidence>
<dbReference type="InterPro" id="IPR003342">
    <property type="entry name" value="ArnT-like_N"/>
</dbReference>
<evidence type="ECO:0000313" key="18">
    <source>
        <dbReference type="Proteomes" id="UP000093000"/>
    </source>
</evidence>